<organism evidence="7 8">
    <name type="scientific">Nocardioides taihuensis</name>
    <dbReference type="NCBI Taxonomy" id="1835606"/>
    <lineage>
        <taxon>Bacteria</taxon>
        <taxon>Bacillati</taxon>
        <taxon>Actinomycetota</taxon>
        <taxon>Actinomycetes</taxon>
        <taxon>Propionibacteriales</taxon>
        <taxon>Nocardioidaceae</taxon>
        <taxon>Nocardioides</taxon>
    </lineage>
</organism>
<dbReference type="RefSeq" id="WP_378587229.1">
    <property type="nucleotide sequence ID" value="NZ_JBHSKD010000004.1"/>
</dbReference>
<comment type="caution">
    <text evidence="7">The sequence shown here is derived from an EMBL/GenBank/DDBJ whole genome shotgun (WGS) entry which is preliminary data.</text>
</comment>
<dbReference type="SUPFAM" id="SSF103473">
    <property type="entry name" value="MFS general substrate transporter"/>
    <property type="match status" value="1"/>
</dbReference>
<evidence type="ECO:0000313" key="8">
    <source>
        <dbReference type="Proteomes" id="UP001596087"/>
    </source>
</evidence>
<evidence type="ECO:0000256" key="1">
    <source>
        <dbReference type="ARBA" id="ARBA00004651"/>
    </source>
</evidence>
<feature type="transmembrane region" description="Helical" evidence="5">
    <location>
        <begin position="83"/>
        <end position="101"/>
    </location>
</feature>
<evidence type="ECO:0000256" key="2">
    <source>
        <dbReference type="ARBA" id="ARBA00022692"/>
    </source>
</evidence>
<protein>
    <submittedName>
        <fullName evidence="7">MFS transporter</fullName>
    </submittedName>
</protein>
<feature type="transmembrane region" description="Helical" evidence="5">
    <location>
        <begin position="332"/>
        <end position="352"/>
    </location>
</feature>
<dbReference type="InterPro" id="IPR011701">
    <property type="entry name" value="MFS"/>
</dbReference>
<dbReference type="PROSITE" id="PS00216">
    <property type="entry name" value="SUGAR_TRANSPORT_1"/>
    <property type="match status" value="1"/>
</dbReference>
<reference evidence="8" key="1">
    <citation type="journal article" date="2019" name="Int. J. Syst. Evol. Microbiol.">
        <title>The Global Catalogue of Microorganisms (GCM) 10K type strain sequencing project: providing services to taxonomists for standard genome sequencing and annotation.</title>
        <authorList>
            <consortium name="The Broad Institute Genomics Platform"/>
            <consortium name="The Broad Institute Genome Sequencing Center for Infectious Disease"/>
            <person name="Wu L."/>
            <person name="Ma J."/>
        </authorList>
    </citation>
    <scope>NUCLEOTIDE SEQUENCE [LARGE SCALE GENOMIC DNA]</scope>
    <source>
        <strain evidence="8">DFY41</strain>
    </source>
</reference>
<name>A0ABW0BF12_9ACTN</name>
<dbReference type="InterPro" id="IPR005829">
    <property type="entry name" value="Sugar_transporter_CS"/>
</dbReference>
<feature type="domain" description="Major facilitator superfamily (MFS) profile" evidence="6">
    <location>
        <begin position="16"/>
        <end position="384"/>
    </location>
</feature>
<accession>A0ABW0BF12</accession>
<dbReference type="Pfam" id="PF07690">
    <property type="entry name" value="MFS_1"/>
    <property type="match status" value="1"/>
</dbReference>
<dbReference type="Proteomes" id="UP001596087">
    <property type="component" value="Unassembled WGS sequence"/>
</dbReference>
<feature type="transmembrane region" description="Helical" evidence="5">
    <location>
        <begin position="107"/>
        <end position="129"/>
    </location>
</feature>
<dbReference type="PROSITE" id="PS50850">
    <property type="entry name" value="MFS"/>
    <property type="match status" value="1"/>
</dbReference>
<evidence type="ECO:0000256" key="4">
    <source>
        <dbReference type="ARBA" id="ARBA00023136"/>
    </source>
</evidence>
<evidence type="ECO:0000256" key="5">
    <source>
        <dbReference type="SAM" id="Phobius"/>
    </source>
</evidence>
<feature type="transmembrane region" description="Helical" evidence="5">
    <location>
        <begin position="12"/>
        <end position="41"/>
    </location>
</feature>
<dbReference type="EMBL" id="JBHSKD010000004">
    <property type="protein sequence ID" value="MFC5175833.1"/>
    <property type="molecule type" value="Genomic_DNA"/>
</dbReference>
<feature type="transmembrane region" description="Helical" evidence="5">
    <location>
        <begin position="171"/>
        <end position="190"/>
    </location>
</feature>
<feature type="transmembrane region" description="Helical" evidence="5">
    <location>
        <begin position="244"/>
        <end position="263"/>
    </location>
</feature>
<feature type="transmembrane region" description="Helical" evidence="5">
    <location>
        <begin position="296"/>
        <end position="320"/>
    </location>
</feature>
<dbReference type="Gene3D" id="1.20.1250.20">
    <property type="entry name" value="MFS general substrate transporter like domains"/>
    <property type="match status" value="1"/>
</dbReference>
<dbReference type="InterPro" id="IPR020846">
    <property type="entry name" value="MFS_dom"/>
</dbReference>
<dbReference type="InterPro" id="IPR036259">
    <property type="entry name" value="MFS_trans_sf"/>
</dbReference>
<keyword evidence="4 5" id="KW-0472">Membrane</keyword>
<feature type="transmembrane region" description="Helical" evidence="5">
    <location>
        <begin position="141"/>
        <end position="159"/>
    </location>
</feature>
<feature type="transmembrane region" description="Helical" evidence="5">
    <location>
        <begin position="210"/>
        <end position="232"/>
    </location>
</feature>
<keyword evidence="8" id="KW-1185">Reference proteome</keyword>
<evidence type="ECO:0000313" key="7">
    <source>
        <dbReference type="EMBL" id="MFC5175833.1"/>
    </source>
</evidence>
<dbReference type="PANTHER" id="PTHR23531">
    <property type="entry name" value="QUINOLENE RESISTANCE PROTEIN NORA"/>
    <property type="match status" value="1"/>
</dbReference>
<feature type="transmembrane region" description="Helical" evidence="5">
    <location>
        <begin position="270"/>
        <end position="290"/>
    </location>
</feature>
<comment type="subcellular location">
    <subcellularLocation>
        <location evidence="1">Cell membrane</location>
        <topology evidence="1">Multi-pass membrane protein</topology>
    </subcellularLocation>
</comment>
<gene>
    <name evidence="7" type="ORF">ACFPGP_04055</name>
</gene>
<sequence length="391" mass="39228">MSGMPEPVVGRLLTPAFVLLGLADLAYFTCVGVTLLALPLYVTGPIGSDEAGAGLAVGSFAITALVCRPFVGRWSDRVGRRPLMLGGALLCAVGVGLTALAESLAVVVALRLLLGVAEAAFFVAGFAMIADLAPPERMGEALSINSLGLYLGLALGPLLGEALLGWGGYDAAWAGATLMALVAAGLVLVLPEPPRSEEEGHGKLIHRPAVPLSLGLLASLVAVSAFLTFAALHARDVGMDDAGVALFVYGLVVVVCRVAFATVPDRVPPLPLAAAALAGLAVGLVVLATWQAPVGVLVGAVVLAVSIAFVFPAFFAAIFATARPSERGAASGTASASMDVGLGLGPVLLGLVARSGGIPAAFVVAAAVALLGAAWTLLLARRASSPARVPR</sequence>
<dbReference type="PANTHER" id="PTHR23531:SF1">
    <property type="entry name" value="QUINOLENE RESISTANCE PROTEIN NORA"/>
    <property type="match status" value="1"/>
</dbReference>
<keyword evidence="2 5" id="KW-0812">Transmembrane</keyword>
<dbReference type="InterPro" id="IPR052714">
    <property type="entry name" value="MFS_Exporter"/>
</dbReference>
<keyword evidence="3 5" id="KW-1133">Transmembrane helix</keyword>
<evidence type="ECO:0000259" key="6">
    <source>
        <dbReference type="PROSITE" id="PS50850"/>
    </source>
</evidence>
<evidence type="ECO:0000256" key="3">
    <source>
        <dbReference type="ARBA" id="ARBA00022989"/>
    </source>
</evidence>
<feature type="transmembrane region" description="Helical" evidence="5">
    <location>
        <begin position="358"/>
        <end position="380"/>
    </location>
</feature>
<proteinExistence type="predicted"/>
<feature type="transmembrane region" description="Helical" evidence="5">
    <location>
        <begin position="53"/>
        <end position="71"/>
    </location>
</feature>